<proteinExistence type="predicted"/>
<organism evidence="2 3">
    <name type="scientific">Undibacterium terreum</name>
    <dbReference type="NCBI Taxonomy" id="1224302"/>
    <lineage>
        <taxon>Bacteria</taxon>
        <taxon>Pseudomonadati</taxon>
        <taxon>Pseudomonadota</taxon>
        <taxon>Betaproteobacteria</taxon>
        <taxon>Burkholderiales</taxon>
        <taxon>Oxalobacteraceae</taxon>
        <taxon>Undibacterium</taxon>
    </lineage>
</organism>
<name>A0A916USL9_9BURK</name>
<dbReference type="EMBL" id="BMED01000004">
    <property type="protein sequence ID" value="GGC86382.1"/>
    <property type="molecule type" value="Genomic_DNA"/>
</dbReference>
<accession>A0A916USL9</accession>
<dbReference type="SUPFAM" id="SSF55729">
    <property type="entry name" value="Acyl-CoA N-acyltransferases (Nat)"/>
    <property type="match status" value="1"/>
</dbReference>
<dbReference type="Gene3D" id="3.40.630.30">
    <property type="match status" value="1"/>
</dbReference>
<dbReference type="PROSITE" id="PS51186">
    <property type="entry name" value="GNAT"/>
    <property type="match status" value="1"/>
</dbReference>
<dbReference type="AlphaFoldDB" id="A0A916USL9"/>
<dbReference type="Proteomes" id="UP000637423">
    <property type="component" value="Unassembled WGS sequence"/>
</dbReference>
<reference evidence="2" key="1">
    <citation type="journal article" date="2014" name="Int. J. Syst. Evol. Microbiol.">
        <title>Complete genome sequence of Corynebacterium casei LMG S-19264T (=DSM 44701T), isolated from a smear-ripened cheese.</title>
        <authorList>
            <consortium name="US DOE Joint Genome Institute (JGI-PGF)"/>
            <person name="Walter F."/>
            <person name="Albersmeier A."/>
            <person name="Kalinowski J."/>
            <person name="Ruckert C."/>
        </authorList>
    </citation>
    <scope>NUCLEOTIDE SEQUENCE</scope>
    <source>
        <strain evidence="2">CGMCC 1.10998</strain>
    </source>
</reference>
<evidence type="ECO:0000259" key="1">
    <source>
        <dbReference type="PROSITE" id="PS51186"/>
    </source>
</evidence>
<sequence length="170" mass="19111">MIIRRATIEDAKNLSALAIQVWLHAHAKHGINNGISSYIFSELGEEKLKVQIKDQDKTVLVVYQEKFLVAYAILNLRSTCADAPMIQTELTTFYVQEHCTHKGIGTQLFAECLRRSINDNGKSALWLAISTQNNPAVDFCRKQGMILLGFNNFELGTERHENYLLAGGDL</sequence>
<gene>
    <name evidence="2" type="ORF">GCM10011396_37100</name>
</gene>
<dbReference type="InterPro" id="IPR000182">
    <property type="entry name" value="GNAT_dom"/>
</dbReference>
<evidence type="ECO:0000313" key="2">
    <source>
        <dbReference type="EMBL" id="GGC86382.1"/>
    </source>
</evidence>
<dbReference type="GO" id="GO:0016747">
    <property type="term" value="F:acyltransferase activity, transferring groups other than amino-acyl groups"/>
    <property type="evidence" value="ECO:0007669"/>
    <property type="project" value="InterPro"/>
</dbReference>
<dbReference type="RefSeq" id="WP_188567624.1">
    <property type="nucleotide sequence ID" value="NZ_BMED01000004.1"/>
</dbReference>
<comment type="caution">
    <text evidence="2">The sequence shown here is derived from an EMBL/GenBank/DDBJ whole genome shotgun (WGS) entry which is preliminary data.</text>
</comment>
<reference evidence="2" key="2">
    <citation type="submission" date="2020-09" db="EMBL/GenBank/DDBJ databases">
        <authorList>
            <person name="Sun Q."/>
            <person name="Zhou Y."/>
        </authorList>
    </citation>
    <scope>NUCLEOTIDE SEQUENCE</scope>
    <source>
        <strain evidence="2">CGMCC 1.10998</strain>
    </source>
</reference>
<dbReference type="Pfam" id="PF00583">
    <property type="entry name" value="Acetyltransf_1"/>
    <property type="match status" value="1"/>
</dbReference>
<feature type="domain" description="N-acetyltransferase" evidence="1">
    <location>
        <begin position="1"/>
        <end position="170"/>
    </location>
</feature>
<dbReference type="InterPro" id="IPR016181">
    <property type="entry name" value="Acyl_CoA_acyltransferase"/>
</dbReference>
<keyword evidence="3" id="KW-1185">Reference proteome</keyword>
<protein>
    <recommendedName>
        <fullName evidence="1">N-acetyltransferase domain-containing protein</fullName>
    </recommendedName>
</protein>
<evidence type="ECO:0000313" key="3">
    <source>
        <dbReference type="Proteomes" id="UP000637423"/>
    </source>
</evidence>